<dbReference type="GO" id="GO:0005576">
    <property type="term" value="C:extracellular region"/>
    <property type="evidence" value="ECO:0007669"/>
    <property type="project" value="UniProtKB-SubCell"/>
</dbReference>
<dbReference type="InterPro" id="IPR043504">
    <property type="entry name" value="Peptidase_S1_PA_chymotrypsin"/>
</dbReference>
<keyword evidence="4 7" id="KW-0378">Hydrolase</keyword>
<keyword evidence="6" id="KW-1015">Disulfide bond</keyword>
<evidence type="ECO:0000256" key="1">
    <source>
        <dbReference type="ARBA" id="ARBA00004613"/>
    </source>
</evidence>
<keyword evidence="5 7" id="KW-0720">Serine protease</keyword>
<dbReference type="Pfam" id="PF00089">
    <property type="entry name" value="Trypsin"/>
    <property type="match status" value="1"/>
</dbReference>
<accession>A0A2K8JL97</accession>
<evidence type="ECO:0000256" key="5">
    <source>
        <dbReference type="ARBA" id="ARBA00022825"/>
    </source>
</evidence>
<dbReference type="CDD" id="cd00190">
    <property type="entry name" value="Tryp_SPc"/>
    <property type="match status" value="1"/>
</dbReference>
<evidence type="ECO:0000256" key="4">
    <source>
        <dbReference type="ARBA" id="ARBA00022801"/>
    </source>
</evidence>
<keyword evidence="8" id="KW-0732">Signal</keyword>
<comment type="subcellular location">
    <subcellularLocation>
        <location evidence="1">Secreted</location>
    </subcellularLocation>
</comment>
<dbReference type="PROSITE" id="PS50240">
    <property type="entry name" value="TRYPSIN_DOM"/>
    <property type="match status" value="1"/>
</dbReference>
<reference evidence="10" key="1">
    <citation type="journal article" date="2018" name="Cell. Mol. Life Sci.">
        <title>Giant fish-killing water bug reveals ancient and dynamic venom evolution in Heteroptera.</title>
        <authorList>
            <person name="Walker A.A."/>
            <person name="Hernandez-Vargas M.J."/>
            <person name="Corzo G."/>
            <person name="Fry B.G."/>
            <person name="King G.F."/>
        </authorList>
    </citation>
    <scope>NUCLEOTIDE SEQUENCE</scope>
</reference>
<evidence type="ECO:0000259" key="9">
    <source>
        <dbReference type="PROSITE" id="PS50240"/>
    </source>
</evidence>
<dbReference type="InterPro" id="IPR018114">
    <property type="entry name" value="TRYPSIN_HIS"/>
</dbReference>
<protein>
    <submittedName>
        <fullName evidence="10">Venom S1 protease 3</fullName>
    </submittedName>
</protein>
<sequence length="310" mass="34277">MRRTPVALVLLCWAWCHLAAAGDSYYSYISEEIDSSELGLLQGLVRTNCSCGSANKPLGKIVGGSETMVNEYPYMVALGNIFRNKYYQFCGGAIVTPLHVVTAAHCVHEEKNKIFVKAGEHDLESEYESVYTKTYAVSQVIAHERYDPVSVKHDIALLVLDTKMAFNRAVEPICLPVAPIVRSNKYVKVTGWGDLAYEGASATKLRKVWLRIIPLDECSKKLTKAGIDVQRPTQFCTFGWKKDSCQGDSGGPVAIVDPDTNRYTLAGVVSFGYGCASITPGVNTDVYAYLGWIQHHIRSTARDYRTCARL</sequence>
<organism evidence="10">
    <name type="scientific">Lethocerus distinctifemur</name>
    <dbReference type="NCBI Taxonomy" id="280095"/>
    <lineage>
        <taxon>Eukaryota</taxon>
        <taxon>Metazoa</taxon>
        <taxon>Ecdysozoa</taxon>
        <taxon>Arthropoda</taxon>
        <taxon>Hexapoda</taxon>
        <taxon>Insecta</taxon>
        <taxon>Pterygota</taxon>
        <taxon>Neoptera</taxon>
        <taxon>Paraneoptera</taxon>
        <taxon>Hemiptera</taxon>
        <taxon>Heteroptera</taxon>
        <taxon>Panheteroptera</taxon>
        <taxon>Nepomorpha</taxon>
        <taxon>Belostomatidae</taxon>
        <taxon>Lethocerinae</taxon>
        <taxon>Lethocerus</taxon>
    </lineage>
</organism>
<dbReference type="PROSITE" id="PS00135">
    <property type="entry name" value="TRYPSIN_SER"/>
    <property type="match status" value="1"/>
</dbReference>
<dbReference type="GO" id="GO:0006508">
    <property type="term" value="P:proteolysis"/>
    <property type="evidence" value="ECO:0007669"/>
    <property type="project" value="UniProtKB-KW"/>
</dbReference>
<evidence type="ECO:0000256" key="6">
    <source>
        <dbReference type="ARBA" id="ARBA00023157"/>
    </source>
</evidence>
<dbReference type="InterPro" id="IPR001254">
    <property type="entry name" value="Trypsin_dom"/>
</dbReference>
<dbReference type="Gene3D" id="2.40.10.10">
    <property type="entry name" value="Trypsin-like serine proteases"/>
    <property type="match status" value="1"/>
</dbReference>
<dbReference type="SMART" id="SM00020">
    <property type="entry name" value="Tryp_SPc"/>
    <property type="match status" value="1"/>
</dbReference>
<evidence type="ECO:0000256" key="2">
    <source>
        <dbReference type="ARBA" id="ARBA00022525"/>
    </source>
</evidence>
<feature type="chain" id="PRO_5014655398" evidence="8">
    <location>
        <begin position="22"/>
        <end position="310"/>
    </location>
</feature>
<dbReference type="FunFam" id="2.40.10.10:FF:000015">
    <property type="entry name" value="Atrial natriuretic peptide-converting enzyme"/>
    <property type="match status" value="1"/>
</dbReference>
<feature type="signal peptide" evidence="8">
    <location>
        <begin position="1"/>
        <end position="21"/>
    </location>
</feature>
<evidence type="ECO:0000256" key="7">
    <source>
        <dbReference type="RuleBase" id="RU363034"/>
    </source>
</evidence>
<feature type="domain" description="Peptidase S1" evidence="9">
    <location>
        <begin position="61"/>
        <end position="298"/>
    </location>
</feature>
<keyword evidence="2" id="KW-0964">Secreted</keyword>
<dbReference type="PROSITE" id="PS00134">
    <property type="entry name" value="TRYPSIN_HIS"/>
    <property type="match status" value="1"/>
</dbReference>
<dbReference type="GO" id="GO:0004252">
    <property type="term" value="F:serine-type endopeptidase activity"/>
    <property type="evidence" value="ECO:0007669"/>
    <property type="project" value="InterPro"/>
</dbReference>
<dbReference type="InterPro" id="IPR001314">
    <property type="entry name" value="Peptidase_S1A"/>
</dbReference>
<dbReference type="InterPro" id="IPR009003">
    <property type="entry name" value="Peptidase_S1_PA"/>
</dbReference>
<dbReference type="EMBL" id="MF683328">
    <property type="protein sequence ID" value="ATU82469.1"/>
    <property type="molecule type" value="mRNA"/>
</dbReference>
<evidence type="ECO:0000256" key="8">
    <source>
        <dbReference type="SAM" id="SignalP"/>
    </source>
</evidence>
<dbReference type="PANTHER" id="PTHR24252:SF7">
    <property type="entry name" value="HYALIN"/>
    <property type="match status" value="1"/>
</dbReference>
<dbReference type="PANTHER" id="PTHR24252">
    <property type="entry name" value="ACROSIN-RELATED"/>
    <property type="match status" value="1"/>
</dbReference>
<name>A0A2K8JL97_9HEMI</name>
<keyword evidence="3 7" id="KW-0645">Protease</keyword>
<dbReference type="SUPFAM" id="SSF50494">
    <property type="entry name" value="Trypsin-like serine proteases"/>
    <property type="match status" value="1"/>
</dbReference>
<dbReference type="InterPro" id="IPR033116">
    <property type="entry name" value="TRYPSIN_SER"/>
</dbReference>
<dbReference type="AlphaFoldDB" id="A0A2K8JL97"/>
<dbReference type="PRINTS" id="PR00722">
    <property type="entry name" value="CHYMOTRYPSIN"/>
</dbReference>
<proteinExistence type="evidence at transcript level"/>
<evidence type="ECO:0000256" key="3">
    <source>
        <dbReference type="ARBA" id="ARBA00022670"/>
    </source>
</evidence>
<evidence type="ECO:0000313" key="10">
    <source>
        <dbReference type="EMBL" id="ATU82469.1"/>
    </source>
</evidence>